<keyword evidence="10" id="KW-0449">Lipoprotein</keyword>
<proteinExistence type="inferred from homology"/>
<dbReference type="Pfam" id="PF02107">
    <property type="entry name" value="FlgH"/>
    <property type="match status" value="1"/>
</dbReference>
<comment type="subunit">
    <text evidence="3 10">The basal body constitutes a major portion of the flagellar organelle and consists of four rings (L,P,S, and M) mounted on a central rod.</text>
</comment>
<evidence type="ECO:0000256" key="8">
    <source>
        <dbReference type="ARBA" id="ARBA00023237"/>
    </source>
</evidence>
<protein>
    <recommendedName>
        <fullName evidence="4 10">Flagellar L-ring protein</fullName>
    </recommendedName>
    <alternativeName>
        <fullName evidence="9 10">Basal body L-ring protein</fullName>
    </alternativeName>
</protein>
<evidence type="ECO:0000256" key="4">
    <source>
        <dbReference type="ARBA" id="ARBA00016940"/>
    </source>
</evidence>
<evidence type="ECO:0000256" key="7">
    <source>
        <dbReference type="ARBA" id="ARBA00023143"/>
    </source>
</evidence>
<sequence>MKFKHLGLIGIAFMLASCSSAQIKANYEKMPQYVKDQPSVQESDKTALGSLWSDNSSSLVSDIKASHVGDLVTVIVSEQTVSKNTSQTQTSESSSTNSGLTTLLGMQNRIFSALNLASGGGNNLANFGGSNSYKGSGTNQSSNTLTATIEARIIKALPNNRFFIRGEKQVYTNGEENTVVLTGIISKYDISSSNTIDSNLISDAKIYYNGKGVVSDTHNIGWLAKLWQLIRPF</sequence>
<comment type="function">
    <text evidence="1 10">Assembles around the rod to form the L-ring and probably protects the motor/basal body from shearing forces during rotation.</text>
</comment>
<keyword evidence="12" id="KW-0969">Cilium</keyword>
<comment type="similarity">
    <text evidence="2 10">Belongs to the FlgH family.</text>
</comment>
<feature type="chain" id="PRO_5011557118" description="Flagellar L-ring protein" evidence="11">
    <location>
        <begin position="22"/>
        <end position="233"/>
    </location>
</feature>
<dbReference type="PANTHER" id="PTHR34933:SF1">
    <property type="entry name" value="FLAGELLAR L-RING PROTEIN"/>
    <property type="match status" value="1"/>
</dbReference>
<evidence type="ECO:0000313" key="13">
    <source>
        <dbReference type="Proteomes" id="UP000199411"/>
    </source>
</evidence>
<dbReference type="Proteomes" id="UP000199411">
    <property type="component" value="Unassembled WGS sequence"/>
</dbReference>
<accession>A0A1G6J4A7</accession>
<dbReference type="HAMAP" id="MF_00415">
    <property type="entry name" value="FlgH"/>
    <property type="match status" value="1"/>
</dbReference>
<feature type="signal peptide" evidence="11">
    <location>
        <begin position="1"/>
        <end position="21"/>
    </location>
</feature>
<evidence type="ECO:0000256" key="2">
    <source>
        <dbReference type="ARBA" id="ARBA00006929"/>
    </source>
</evidence>
<dbReference type="RefSeq" id="WP_092127789.1">
    <property type="nucleotide sequence ID" value="NZ_FMYU01000002.1"/>
</dbReference>
<evidence type="ECO:0000256" key="9">
    <source>
        <dbReference type="ARBA" id="ARBA00032876"/>
    </source>
</evidence>
<reference evidence="13" key="1">
    <citation type="submission" date="2016-10" db="EMBL/GenBank/DDBJ databases">
        <authorList>
            <person name="Varghese N."/>
            <person name="Submissions S."/>
        </authorList>
    </citation>
    <scope>NUCLEOTIDE SEQUENCE [LARGE SCALE GENOMIC DNA]</scope>
    <source>
        <strain evidence="13">DSM 8415</strain>
    </source>
</reference>
<keyword evidence="8 10" id="KW-0998">Cell outer membrane</keyword>
<keyword evidence="6 10" id="KW-0472">Membrane</keyword>
<dbReference type="PRINTS" id="PR01008">
    <property type="entry name" value="FLGLRINGFLGH"/>
</dbReference>
<evidence type="ECO:0000256" key="11">
    <source>
        <dbReference type="SAM" id="SignalP"/>
    </source>
</evidence>
<dbReference type="InterPro" id="IPR000527">
    <property type="entry name" value="Flag_Lring"/>
</dbReference>
<evidence type="ECO:0000256" key="5">
    <source>
        <dbReference type="ARBA" id="ARBA00022729"/>
    </source>
</evidence>
<dbReference type="GO" id="GO:0003774">
    <property type="term" value="F:cytoskeletal motor activity"/>
    <property type="evidence" value="ECO:0007669"/>
    <property type="project" value="InterPro"/>
</dbReference>
<dbReference type="GO" id="GO:0071973">
    <property type="term" value="P:bacterial-type flagellum-dependent cell motility"/>
    <property type="evidence" value="ECO:0007669"/>
    <property type="project" value="InterPro"/>
</dbReference>
<evidence type="ECO:0000313" key="12">
    <source>
        <dbReference type="EMBL" id="SDC13628.1"/>
    </source>
</evidence>
<dbReference type="GO" id="GO:0009279">
    <property type="term" value="C:cell outer membrane"/>
    <property type="evidence" value="ECO:0007669"/>
    <property type="project" value="UniProtKB-SubCell"/>
</dbReference>
<evidence type="ECO:0000256" key="6">
    <source>
        <dbReference type="ARBA" id="ARBA00023136"/>
    </source>
</evidence>
<dbReference type="PROSITE" id="PS51257">
    <property type="entry name" value="PROKAR_LIPOPROTEIN"/>
    <property type="match status" value="1"/>
</dbReference>
<evidence type="ECO:0000256" key="3">
    <source>
        <dbReference type="ARBA" id="ARBA00011439"/>
    </source>
</evidence>
<gene>
    <name evidence="10" type="primary">flgH</name>
    <name evidence="12" type="ORF">SAMN05660835_00378</name>
</gene>
<evidence type="ECO:0000256" key="1">
    <source>
        <dbReference type="ARBA" id="ARBA00002591"/>
    </source>
</evidence>
<dbReference type="OrthoDB" id="9789227at2"/>
<dbReference type="PANTHER" id="PTHR34933">
    <property type="entry name" value="FLAGELLAR L-RING PROTEIN"/>
    <property type="match status" value="1"/>
</dbReference>
<keyword evidence="13" id="KW-1185">Reference proteome</keyword>
<keyword evidence="5 10" id="KW-0732">Signal</keyword>
<comment type="subcellular location">
    <subcellularLocation>
        <location evidence="10">Cell outer membrane</location>
        <topology evidence="10">Lipid-anchor</topology>
    </subcellularLocation>
    <subcellularLocation>
        <location evidence="10">Bacterial flagellum basal body</location>
    </subcellularLocation>
</comment>
<dbReference type="AlphaFoldDB" id="A0A1G6J4A7"/>
<dbReference type="EMBL" id="FMYU01000002">
    <property type="protein sequence ID" value="SDC13628.1"/>
    <property type="molecule type" value="Genomic_DNA"/>
</dbReference>
<keyword evidence="7 10" id="KW-0975">Bacterial flagellum</keyword>
<organism evidence="12 13">
    <name type="scientific">Desulfurella multipotens</name>
    <dbReference type="NCBI Taxonomy" id="79269"/>
    <lineage>
        <taxon>Bacteria</taxon>
        <taxon>Pseudomonadati</taxon>
        <taxon>Campylobacterota</taxon>
        <taxon>Desulfurellia</taxon>
        <taxon>Desulfurellales</taxon>
        <taxon>Desulfurellaceae</taxon>
        <taxon>Desulfurella</taxon>
    </lineage>
</organism>
<dbReference type="GO" id="GO:0009427">
    <property type="term" value="C:bacterial-type flagellum basal body, distal rod, L ring"/>
    <property type="evidence" value="ECO:0007669"/>
    <property type="project" value="InterPro"/>
</dbReference>
<keyword evidence="12" id="KW-0966">Cell projection</keyword>
<evidence type="ECO:0000256" key="10">
    <source>
        <dbReference type="HAMAP-Rule" id="MF_00415"/>
    </source>
</evidence>
<name>A0A1G6J4A7_9BACT</name>
<keyword evidence="12" id="KW-0282">Flagellum</keyword>